<keyword evidence="2" id="KW-1185">Reference proteome</keyword>
<evidence type="ECO:0000313" key="2">
    <source>
        <dbReference type="Proteomes" id="UP001652625"/>
    </source>
</evidence>
<evidence type="ECO:0000313" key="3">
    <source>
        <dbReference type="RefSeq" id="XP_065651447.1"/>
    </source>
</evidence>
<dbReference type="PANTHER" id="PTHR33309">
    <property type="entry name" value="KERATIN, ULTRA HIGH-SULFUR MATRIX PROTEIN-LIKE"/>
    <property type="match status" value="1"/>
</dbReference>
<sequence length="606" mass="68976">MGRTKRKQSSKRVYQNKKRKFYGNRHTNVCKNNETVAIPSVENIPCSSSYKKLFNKEVVNEPQQINEDFNFIMNFGLLKKAIMVLKCPECNKLVNMQFDSSKKYGLSIGLKICCSDCEWETIFFSSAKMDKKINCVGRKRFDINTRTVIAFREMGKGFSAIETFCGIMNMNPPMNKNCYNDTLHIMLDVYQSLVDKSMSNAANELLSINETSKDIICGFDGSWQKRGYTSNNGLVTAVAVENGKCVDYEIETKTCKLCSIWELKKYTHHEEYNDFHSLHYKKCKISHTGSASSMESSGTIKIFLRSEKKNNLRYTTFLGDGDSSSYVNVVSAKPYGDFEIKKAECIGHIQKRVGTRLRNLKKQNKETLCDGKKLGGAGRLTEHVINTLQNYYGKAIRQNVGNLYGMKKSVAAVLFHCSESCDGETRHQFCLRTKDSWCKFQSDKLTGKISYKENICIPAAVCNTIKPIFIDLGSDKLLEKCLHGKTQNPNESLNQLIWKRCPKDIFIERTALSIGVASAVLNFNEGQQFLNKLFNELGMEFGVNAQNYCLRKDNKRIIKAEKQCSTKVKSRRKKLRAIKKGFCDQNEELEGVTYKSALCILLKGNY</sequence>
<dbReference type="GeneID" id="136079544"/>
<protein>
    <submittedName>
        <fullName evidence="3">Uncharacterized protein LOC136079544</fullName>
    </submittedName>
</protein>
<feature type="domain" description="Mutator-like transposase" evidence="1">
    <location>
        <begin position="86"/>
        <end position="438"/>
    </location>
</feature>
<dbReference type="RefSeq" id="XP_065651447.1">
    <property type="nucleotide sequence ID" value="XM_065795375.1"/>
</dbReference>
<gene>
    <name evidence="3" type="primary">LOC136079544</name>
</gene>
<organism evidence="2 3">
    <name type="scientific">Hydra vulgaris</name>
    <name type="common">Hydra</name>
    <name type="synonym">Hydra attenuata</name>
    <dbReference type="NCBI Taxonomy" id="6087"/>
    <lineage>
        <taxon>Eukaryota</taxon>
        <taxon>Metazoa</taxon>
        <taxon>Cnidaria</taxon>
        <taxon>Hydrozoa</taxon>
        <taxon>Hydroidolina</taxon>
        <taxon>Anthoathecata</taxon>
        <taxon>Aplanulata</taxon>
        <taxon>Hydridae</taxon>
        <taxon>Hydra</taxon>
    </lineage>
</organism>
<reference evidence="3" key="1">
    <citation type="submission" date="2025-08" db="UniProtKB">
        <authorList>
            <consortium name="RefSeq"/>
        </authorList>
    </citation>
    <scope>IDENTIFICATION</scope>
</reference>
<dbReference type="Proteomes" id="UP001652625">
    <property type="component" value="Chromosome 04"/>
</dbReference>
<accession>A0ABM4BQP6</accession>
<evidence type="ECO:0000259" key="1">
    <source>
        <dbReference type="Pfam" id="PF20700"/>
    </source>
</evidence>
<dbReference type="InterPro" id="IPR049012">
    <property type="entry name" value="Mutator_transp_dom"/>
</dbReference>
<dbReference type="Pfam" id="PF20700">
    <property type="entry name" value="Mutator"/>
    <property type="match status" value="1"/>
</dbReference>
<proteinExistence type="predicted"/>
<name>A0ABM4BQP6_HYDVU</name>
<dbReference type="PANTHER" id="PTHR33309:SF3">
    <property type="entry name" value="CCHC-TYPE DOMAIN-CONTAINING PROTEIN"/>
    <property type="match status" value="1"/>
</dbReference>